<dbReference type="AlphaFoldDB" id="A0AAN9ERZ3"/>
<accession>A0AAN9ERZ3</accession>
<organism evidence="1 2">
    <name type="scientific">Clitoria ternatea</name>
    <name type="common">Butterfly pea</name>
    <dbReference type="NCBI Taxonomy" id="43366"/>
    <lineage>
        <taxon>Eukaryota</taxon>
        <taxon>Viridiplantae</taxon>
        <taxon>Streptophyta</taxon>
        <taxon>Embryophyta</taxon>
        <taxon>Tracheophyta</taxon>
        <taxon>Spermatophyta</taxon>
        <taxon>Magnoliopsida</taxon>
        <taxon>eudicotyledons</taxon>
        <taxon>Gunneridae</taxon>
        <taxon>Pentapetalae</taxon>
        <taxon>rosids</taxon>
        <taxon>fabids</taxon>
        <taxon>Fabales</taxon>
        <taxon>Fabaceae</taxon>
        <taxon>Papilionoideae</taxon>
        <taxon>50 kb inversion clade</taxon>
        <taxon>NPAAA clade</taxon>
        <taxon>indigoferoid/millettioid clade</taxon>
        <taxon>Phaseoleae</taxon>
        <taxon>Clitoria</taxon>
    </lineage>
</organism>
<dbReference type="EMBL" id="JAYKXN010000008">
    <property type="protein sequence ID" value="KAK7262266.1"/>
    <property type="molecule type" value="Genomic_DNA"/>
</dbReference>
<dbReference type="Proteomes" id="UP001359559">
    <property type="component" value="Unassembled WGS sequence"/>
</dbReference>
<gene>
    <name evidence="1" type="ORF">RJT34_29832</name>
</gene>
<evidence type="ECO:0000313" key="1">
    <source>
        <dbReference type="EMBL" id="KAK7262266.1"/>
    </source>
</evidence>
<keyword evidence="2" id="KW-1185">Reference proteome</keyword>
<comment type="caution">
    <text evidence="1">The sequence shown here is derived from an EMBL/GenBank/DDBJ whole genome shotgun (WGS) entry which is preliminary data.</text>
</comment>
<reference evidence="1 2" key="1">
    <citation type="submission" date="2024-01" db="EMBL/GenBank/DDBJ databases">
        <title>The genomes of 5 underutilized Papilionoideae crops provide insights into root nodulation and disease resistance.</title>
        <authorList>
            <person name="Yuan L."/>
        </authorList>
    </citation>
    <scope>NUCLEOTIDE SEQUENCE [LARGE SCALE GENOMIC DNA]</scope>
    <source>
        <strain evidence="1">LY-2023</strain>
        <tissue evidence="1">Leaf</tissue>
    </source>
</reference>
<proteinExistence type="predicted"/>
<name>A0AAN9ERZ3_CLITE</name>
<evidence type="ECO:0000313" key="2">
    <source>
        <dbReference type="Proteomes" id="UP001359559"/>
    </source>
</evidence>
<protein>
    <submittedName>
        <fullName evidence="1">Uncharacterized protein</fullName>
    </submittedName>
</protein>
<sequence>MRTIHGPPKISFRWTSVRHIKGRIPVQFQHATKAELSLSLYIYIYIPNSILNFKTQTSNPNPLLARFRLSFSPLTAKP</sequence>